<evidence type="ECO:0000313" key="8">
    <source>
        <dbReference type="Proteomes" id="UP000800200"/>
    </source>
</evidence>
<dbReference type="AlphaFoldDB" id="A0A6A6EB04"/>
<proteinExistence type="predicted"/>
<evidence type="ECO:0000256" key="4">
    <source>
        <dbReference type="ARBA" id="ARBA00022989"/>
    </source>
</evidence>
<sequence length="149" mass="16351">IVVGNFYLFITASLAELNSAIPTTGGAYRWASVTPGRNVGDICGFFAGYWNCLAYCFGVCSLASVSSGGLVQLYTLQHGNLEPQRWMVFICYWTIIRSAAPSFFFGNRLLPCINNGWMALVIGGWFTSIIIVDVLSGQYSRSRDSSTFV</sequence>
<dbReference type="EMBL" id="ML994627">
    <property type="protein sequence ID" value="KAF2187320.1"/>
    <property type="molecule type" value="Genomic_DNA"/>
</dbReference>
<dbReference type="Pfam" id="PF13520">
    <property type="entry name" value="AA_permease_2"/>
    <property type="match status" value="1"/>
</dbReference>
<evidence type="ECO:0000256" key="2">
    <source>
        <dbReference type="ARBA" id="ARBA00022448"/>
    </source>
</evidence>
<evidence type="ECO:0000256" key="6">
    <source>
        <dbReference type="SAM" id="Phobius"/>
    </source>
</evidence>
<feature type="transmembrane region" description="Helical" evidence="6">
    <location>
        <begin position="48"/>
        <end position="74"/>
    </location>
</feature>
<evidence type="ECO:0000313" key="7">
    <source>
        <dbReference type="EMBL" id="KAF2187320.1"/>
    </source>
</evidence>
<keyword evidence="8" id="KW-1185">Reference proteome</keyword>
<evidence type="ECO:0000256" key="1">
    <source>
        <dbReference type="ARBA" id="ARBA00004141"/>
    </source>
</evidence>
<evidence type="ECO:0000256" key="5">
    <source>
        <dbReference type="ARBA" id="ARBA00023136"/>
    </source>
</evidence>
<feature type="transmembrane region" description="Helical" evidence="6">
    <location>
        <begin position="86"/>
        <end position="105"/>
    </location>
</feature>
<keyword evidence="3 6" id="KW-0812">Transmembrane</keyword>
<dbReference type="GO" id="GO:0022857">
    <property type="term" value="F:transmembrane transporter activity"/>
    <property type="evidence" value="ECO:0007669"/>
    <property type="project" value="InterPro"/>
</dbReference>
<evidence type="ECO:0008006" key="9">
    <source>
        <dbReference type="Google" id="ProtNLM"/>
    </source>
</evidence>
<feature type="transmembrane region" description="Helical" evidence="6">
    <location>
        <begin position="117"/>
        <end position="135"/>
    </location>
</feature>
<gene>
    <name evidence="7" type="ORF">K469DRAFT_771746</name>
</gene>
<dbReference type="Proteomes" id="UP000800200">
    <property type="component" value="Unassembled WGS sequence"/>
</dbReference>
<dbReference type="OrthoDB" id="3257095at2759"/>
<dbReference type="Gene3D" id="1.20.1740.10">
    <property type="entry name" value="Amino acid/polyamine transporter I"/>
    <property type="match status" value="1"/>
</dbReference>
<name>A0A6A6EB04_9PEZI</name>
<keyword evidence="5 6" id="KW-0472">Membrane</keyword>
<keyword evidence="2" id="KW-0813">Transport</keyword>
<keyword evidence="4 6" id="KW-1133">Transmembrane helix</keyword>
<evidence type="ECO:0000256" key="3">
    <source>
        <dbReference type="ARBA" id="ARBA00022692"/>
    </source>
</evidence>
<reference evidence="7" key="1">
    <citation type="journal article" date="2020" name="Stud. Mycol.">
        <title>101 Dothideomycetes genomes: a test case for predicting lifestyles and emergence of pathogens.</title>
        <authorList>
            <person name="Haridas S."/>
            <person name="Albert R."/>
            <person name="Binder M."/>
            <person name="Bloem J."/>
            <person name="Labutti K."/>
            <person name="Salamov A."/>
            <person name="Andreopoulos B."/>
            <person name="Baker S."/>
            <person name="Barry K."/>
            <person name="Bills G."/>
            <person name="Bluhm B."/>
            <person name="Cannon C."/>
            <person name="Castanera R."/>
            <person name="Culley D."/>
            <person name="Daum C."/>
            <person name="Ezra D."/>
            <person name="Gonzalez J."/>
            <person name="Henrissat B."/>
            <person name="Kuo A."/>
            <person name="Liang C."/>
            <person name="Lipzen A."/>
            <person name="Lutzoni F."/>
            <person name="Magnuson J."/>
            <person name="Mondo S."/>
            <person name="Nolan M."/>
            <person name="Ohm R."/>
            <person name="Pangilinan J."/>
            <person name="Park H.-J."/>
            <person name="Ramirez L."/>
            <person name="Alfaro M."/>
            <person name="Sun H."/>
            <person name="Tritt A."/>
            <person name="Yoshinaga Y."/>
            <person name="Zwiers L.-H."/>
            <person name="Turgeon B."/>
            <person name="Goodwin S."/>
            <person name="Spatafora J."/>
            <person name="Crous P."/>
            <person name="Grigoriev I."/>
        </authorList>
    </citation>
    <scope>NUCLEOTIDE SEQUENCE</scope>
    <source>
        <strain evidence="7">CBS 207.26</strain>
    </source>
</reference>
<organism evidence="7 8">
    <name type="scientific">Zopfia rhizophila CBS 207.26</name>
    <dbReference type="NCBI Taxonomy" id="1314779"/>
    <lineage>
        <taxon>Eukaryota</taxon>
        <taxon>Fungi</taxon>
        <taxon>Dikarya</taxon>
        <taxon>Ascomycota</taxon>
        <taxon>Pezizomycotina</taxon>
        <taxon>Dothideomycetes</taxon>
        <taxon>Dothideomycetes incertae sedis</taxon>
        <taxon>Zopfiaceae</taxon>
        <taxon>Zopfia</taxon>
    </lineage>
</organism>
<dbReference type="PANTHER" id="PTHR45649:SF27">
    <property type="entry name" value="CHOLINE TRANSPORTER (EUROFUNG)"/>
    <property type="match status" value="1"/>
</dbReference>
<accession>A0A6A6EB04</accession>
<dbReference type="GO" id="GO:0016020">
    <property type="term" value="C:membrane"/>
    <property type="evidence" value="ECO:0007669"/>
    <property type="project" value="UniProtKB-SubCell"/>
</dbReference>
<comment type="subcellular location">
    <subcellularLocation>
        <location evidence="1">Membrane</location>
        <topology evidence="1">Multi-pass membrane protein</topology>
    </subcellularLocation>
</comment>
<feature type="non-terminal residue" evidence="7">
    <location>
        <position position="1"/>
    </location>
</feature>
<protein>
    <recommendedName>
        <fullName evidence="9">Amino acid permease/ SLC12A domain-containing protein</fullName>
    </recommendedName>
</protein>
<dbReference type="InterPro" id="IPR002293">
    <property type="entry name" value="AA/rel_permease1"/>
</dbReference>
<dbReference type="PANTHER" id="PTHR45649">
    <property type="entry name" value="AMINO-ACID PERMEASE BAT1"/>
    <property type="match status" value="1"/>
</dbReference>